<dbReference type="FunFam" id="1.10.340.70:FF:000001">
    <property type="entry name" value="Retrovirus-related Pol polyprotein from transposon gypsy-like Protein"/>
    <property type="match status" value="1"/>
</dbReference>
<evidence type="ECO:0000313" key="2">
    <source>
        <dbReference type="EMBL" id="CAI9728492.1"/>
    </source>
</evidence>
<feature type="domain" description="Integrase zinc-binding" evidence="1">
    <location>
        <begin position="107"/>
        <end position="155"/>
    </location>
</feature>
<dbReference type="AlphaFoldDB" id="A0AA36B859"/>
<gene>
    <name evidence="2" type="ORF">OCTVUL_1B000151</name>
</gene>
<dbReference type="InterPro" id="IPR041588">
    <property type="entry name" value="Integrase_H2C2"/>
</dbReference>
<name>A0AA36B859_OCTVU</name>
<evidence type="ECO:0000259" key="1">
    <source>
        <dbReference type="Pfam" id="PF17921"/>
    </source>
</evidence>
<sequence>MRTIVMIWLDIFMDHSLKDFFLSESTFVLSSKAQFLGPDPVLTRLQLISSQGNDLEIQTLAHQALSNSEAVEVPVCYYNQNGVLMRKWRPPDVSAEDGWKVFHQIIVPQVYREHVISLAHGIPLTGHLEVSKTCDGILAHFFLPRLHQDVSQFCSRKQERHCHMNMTKNYSERSKSVPPKVVAIASPIDHDSDKLREECEHLKFEDLAEKA</sequence>
<accession>A0AA36B859</accession>
<dbReference type="Pfam" id="PF17921">
    <property type="entry name" value="Integrase_H2C2"/>
    <property type="match status" value="1"/>
</dbReference>
<organism evidence="2 3">
    <name type="scientific">Octopus vulgaris</name>
    <name type="common">Common octopus</name>
    <dbReference type="NCBI Taxonomy" id="6645"/>
    <lineage>
        <taxon>Eukaryota</taxon>
        <taxon>Metazoa</taxon>
        <taxon>Spiralia</taxon>
        <taxon>Lophotrochozoa</taxon>
        <taxon>Mollusca</taxon>
        <taxon>Cephalopoda</taxon>
        <taxon>Coleoidea</taxon>
        <taxon>Octopodiformes</taxon>
        <taxon>Octopoda</taxon>
        <taxon>Incirrata</taxon>
        <taxon>Octopodidae</taxon>
        <taxon>Octopus</taxon>
    </lineage>
</organism>
<proteinExistence type="predicted"/>
<protein>
    <recommendedName>
        <fullName evidence="1">Integrase zinc-binding domain-containing protein</fullName>
    </recommendedName>
</protein>
<dbReference type="EMBL" id="OX597822">
    <property type="protein sequence ID" value="CAI9728492.1"/>
    <property type="molecule type" value="Genomic_DNA"/>
</dbReference>
<keyword evidence="3" id="KW-1185">Reference proteome</keyword>
<reference evidence="2" key="1">
    <citation type="submission" date="2023-08" db="EMBL/GenBank/DDBJ databases">
        <authorList>
            <person name="Alioto T."/>
            <person name="Alioto T."/>
            <person name="Gomez Garrido J."/>
        </authorList>
    </citation>
    <scope>NUCLEOTIDE SEQUENCE</scope>
</reference>
<dbReference type="Gene3D" id="1.10.340.70">
    <property type="match status" value="1"/>
</dbReference>
<evidence type="ECO:0000313" key="3">
    <source>
        <dbReference type="Proteomes" id="UP001162480"/>
    </source>
</evidence>
<dbReference type="Proteomes" id="UP001162480">
    <property type="component" value="Chromosome 9"/>
</dbReference>